<comment type="caution">
    <text evidence="1">The sequence shown here is derived from an EMBL/GenBank/DDBJ whole genome shotgun (WGS) entry which is preliminary data.</text>
</comment>
<protein>
    <recommendedName>
        <fullName evidence="3">RNase H type-1 domain-containing protein</fullName>
    </recommendedName>
</protein>
<dbReference type="STRING" id="888268.A0A1E5W984"/>
<accession>A0A1E5W984</accession>
<dbReference type="PANTHER" id="PTHR47074">
    <property type="entry name" value="BNAC02G40300D PROTEIN"/>
    <property type="match status" value="1"/>
</dbReference>
<reference evidence="1 2" key="1">
    <citation type="submission" date="2016-09" db="EMBL/GenBank/DDBJ databases">
        <title>The draft genome of Dichanthelium oligosanthes: A C3 panicoid grass species.</title>
        <authorList>
            <person name="Studer A.J."/>
            <person name="Schnable J.C."/>
            <person name="Brutnell T.P."/>
        </authorList>
    </citation>
    <scope>NUCLEOTIDE SEQUENCE [LARGE SCALE GENOMIC DNA]</scope>
    <source>
        <strain evidence="2">cv. Kellogg 1175</strain>
        <tissue evidence="1">Leaf</tissue>
    </source>
</reference>
<dbReference type="InterPro" id="IPR052929">
    <property type="entry name" value="RNase_H-like_EbsB-rel"/>
</dbReference>
<organism evidence="1 2">
    <name type="scientific">Dichanthelium oligosanthes</name>
    <dbReference type="NCBI Taxonomy" id="888268"/>
    <lineage>
        <taxon>Eukaryota</taxon>
        <taxon>Viridiplantae</taxon>
        <taxon>Streptophyta</taxon>
        <taxon>Embryophyta</taxon>
        <taxon>Tracheophyta</taxon>
        <taxon>Spermatophyta</taxon>
        <taxon>Magnoliopsida</taxon>
        <taxon>Liliopsida</taxon>
        <taxon>Poales</taxon>
        <taxon>Poaceae</taxon>
        <taxon>PACMAD clade</taxon>
        <taxon>Panicoideae</taxon>
        <taxon>Panicodae</taxon>
        <taxon>Paniceae</taxon>
        <taxon>Dichantheliinae</taxon>
        <taxon>Dichanthelium</taxon>
    </lineage>
</organism>
<keyword evidence="2" id="KW-1185">Reference proteome</keyword>
<dbReference type="OrthoDB" id="694273at2759"/>
<evidence type="ECO:0000313" key="2">
    <source>
        <dbReference type="Proteomes" id="UP000095767"/>
    </source>
</evidence>
<gene>
    <name evidence="1" type="ORF">BAE44_0005066</name>
</gene>
<dbReference type="PANTHER" id="PTHR47074:SF73">
    <property type="entry name" value="OS04G0448401 PROTEIN"/>
    <property type="match status" value="1"/>
</dbReference>
<sequence length="204" mass="22982">MRPPLAIADESLFEFSGPNWLLLLLERCFPEHQHLTKLVLWRAWSVHNNVRHQSGPTQLVDSVHFLLNIPDSLKQSQEQDVVVSSNEHCMASDNRTGGRTSDQLLLQQVEWTPPLEGWTKVNVDGSFLDQTGTAGVGVIARTLKGDSWSIIQVKRECNSIAHDLAHLARCNADSAVWLGRAPACYRIFFAKCYLLQKCGFQNFL</sequence>
<evidence type="ECO:0000313" key="1">
    <source>
        <dbReference type="EMBL" id="OEL33915.1"/>
    </source>
</evidence>
<proteinExistence type="predicted"/>
<dbReference type="AlphaFoldDB" id="A0A1E5W984"/>
<dbReference type="Proteomes" id="UP000095767">
    <property type="component" value="Unassembled WGS sequence"/>
</dbReference>
<dbReference type="EMBL" id="LWDX02017129">
    <property type="protein sequence ID" value="OEL33915.1"/>
    <property type="molecule type" value="Genomic_DNA"/>
</dbReference>
<name>A0A1E5W984_9POAL</name>
<evidence type="ECO:0008006" key="3">
    <source>
        <dbReference type="Google" id="ProtNLM"/>
    </source>
</evidence>